<comment type="caution">
    <text evidence="3">The sequence shown here is derived from an EMBL/GenBank/DDBJ whole genome shotgun (WGS) entry which is preliminary data.</text>
</comment>
<keyword evidence="5" id="KW-1185">Reference proteome</keyword>
<feature type="region of interest" description="Disordered" evidence="1">
    <location>
        <begin position="97"/>
        <end position="130"/>
    </location>
</feature>
<evidence type="ECO:0000313" key="2">
    <source>
        <dbReference type="EMBL" id="MER0425281.1"/>
    </source>
</evidence>
<dbReference type="EMBL" id="JAAGME010000381">
    <property type="protein sequence ID" value="NEB67249.1"/>
    <property type="molecule type" value="Genomic_DNA"/>
</dbReference>
<evidence type="ECO:0000256" key="1">
    <source>
        <dbReference type="SAM" id="MobiDB-lite"/>
    </source>
</evidence>
<organism evidence="3 4">
    <name type="scientific">Streptomyces microflavus</name>
    <name type="common">Streptomyces lipmanii</name>
    <dbReference type="NCBI Taxonomy" id="1919"/>
    <lineage>
        <taxon>Bacteria</taxon>
        <taxon>Bacillati</taxon>
        <taxon>Actinomycetota</taxon>
        <taxon>Actinomycetes</taxon>
        <taxon>Kitasatosporales</taxon>
        <taxon>Streptomycetaceae</taxon>
        <taxon>Streptomyces</taxon>
    </lineage>
</organism>
<name>A0A6N9V852_STRMI</name>
<sequence>MPDSAFEITATKPGSHAKPLALAPLKEGLAPEKRALAEDLRALFGVLDVSVRRYALRRHLDASSVTRYLSGERVPSWEFVAGLIDDVREATAPLTPAAEAALHETHRTAQKSNRRSSEMQALQDELAGADEETRRIKARQRALEEALMDRERNLRESVSRCRRLEAQIDDEQSAHRADVTLWEGEYEQLRRECDDLSQDVLFLQEALAVARAELIAAEGQCHQLEADLEAMTQGEGRGQGASSLMAALEAANTTASVAELVQVVGDLEARTQQAMARELVSAASRSRRVEEVAALLSGLQEAGLPAHADTAIPALVMTRPVAETTALAGALHRAGFEDGVAALLRASVELHSPCDIIGLCLGLGRDRLGELAESLLAAAFVVRPTADVVAIAVWAAGTDAEPATVTALGPAVGRRSAHELVELSIALRAAGRHRHADALPAEVAERREARDVVNVIECFTDRGLASEGDRVFAAAQERTVPHVLALVRGLVQGRHSDAAARVVDRAVAQWPAADIAHMITDLYVTDHLHQSAQALMSAMRNSAVPTQLLFHYLDEVSPGAEAVVQMVAATGSPERTAHLLTCLENGGQAHLAEVVFQQTLAQKPTGHAGLFLDVLACSGAAVMREADLYERASAASGPDMAPLLLALAAAGRNTAVGAVVLGCTASHDMSDLVLLVRQLHNLDHPLKPRAADVLHQIVVAVVQNWPMEEQATLVVALAQAGLTHDSGLLTTRAAASRPKFRSLLKSEQTKHAQKVLSRTFWRKGSHDGPTALSG</sequence>
<reference evidence="3 4" key="1">
    <citation type="submission" date="2020-01" db="EMBL/GenBank/DDBJ databases">
        <title>Insect and environment-associated Actinomycetes.</title>
        <authorList>
            <person name="Currrie C."/>
            <person name="Chevrette M."/>
            <person name="Carlson C."/>
            <person name="Stubbendieck R."/>
            <person name="Wendt-Pienkowski E."/>
        </authorList>
    </citation>
    <scope>NUCLEOTIDE SEQUENCE [LARGE SCALE GENOMIC DNA]</scope>
    <source>
        <strain evidence="3 4">SID14438</strain>
    </source>
</reference>
<dbReference type="EMBL" id="JBEJUE010000009">
    <property type="protein sequence ID" value="MER0425281.1"/>
    <property type="molecule type" value="Genomic_DNA"/>
</dbReference>
<evidence type="ECO:0000313" key="5">
    <source>
        <dbReference type="Proteomes" id="UP001456562"/>
    </source>
</evidence>
<dbReference type="Proteomes" id="UP000471648">
    <property type="component" value="Unassembled WGS sequence"/>
</dbReference>
<gene>
    <name evidence="2" type="ORF">ABR748_13755</name>
    <name evidence="3" type="ORF">G3I39_09325</name>
</gene>
<protein>
    <submittedName>
        <fullName evidence="3">Uncharacterized protein</fullName>
    </submittedName>
</protein>
<dbReference type="RefSeq" id="WP_164356928.1">
    <property type="nucleotide sequence ID" value="NZ_JAAGME010000381.1"/>
</dbReference>
<proteinExistence type="predicted"/>
<evidence type="ECO:0000313" key="4">
    <source>
        <dbReference type="Proteomes" id="UP000471648"/>
    </source>
</evidence>
<reference evidence="2 5" key="2">
    <citation type="submission" date="2024-01" db="EMBL/GenBank/DDBJ databases">
        <title>Metagenomic exploration of the rhizosphere soil microbial community and their significance in facilitating the development of wild simulated ginseng.</title>
        <authorList>
            <person name="Huang J."/>
        </authorList>
    </citation>
    <scope>NUCLEOTIDE SEQUENCE [LARGE SCALE GENOMIC DNA]</scope>
    <source>
        <strain evidence="2 5">WY141</strain>
    </source>
</reference>
<dbReference type="Proteomes" id="UP001456562">
    <property type="component" value="Unassembled WGS sequence"/>
</dbReference>
<evidence type="ECO:0000313" key="3">
    <source>
        <dbReference type="EMBL" id="NEB67249.1"/>
    </source>
</evidence>
<dbReference type="AlphaFoldDB" id="A0A6N9V852"/>
<accession>A0A6N9V852</accession>